<dbReference type="PANTHER" id="PTHR16461:SF5">
    <property type="entry name" value="TOLL-INTERACTING PROTEIN"/>
    <property type="match status" value="1"/>
</dbReference>
<name>A0A813TG87_9BILA</name>
<keyword evidence="3" id="KW-0391">Immunity</keyword>
<gene>
    <name evidence="9" type="ORF">GPM918_LOCUS3924</name>
    <name evidence="10" type="ORF">SRO942_LOCUS3924</name>
</gene>
<comment type="caution">
    <text evidence="9">The sequence shown here is derived from an EMBL/GenBank/DDBJ whole genome shotgun (WGS) entry which is preliminary data.</text>
</comment>
<dbReference type="GO" id="GO:0043130">
    <property type="term" value="F:ubiquitin binding"/>
    <property type="evidence" value="ECO:0007669"/>
    <property type="project" value="InterPro"/>
</dbReference>
<dbReference type="EMBL" id="CAJOBC010000505">
    <property type="protein sequence ID" value="CAF3594469.1"/>
    <property type="molecule type" value="Genomic_DNA"/>
</dbReference>
<organism evidence="9 11">
    <name type="scientific">Didymodactylos carnosus</name>
    <dbReference type="NCBI Taxonomy" id="1234261"/>
    <lineage>
        <taxon>Eukaryota</taxon>
        <taxon>Metazoa</taxon>
        <taxon>Spiralia</taxon>
        <taxon>Gnathifera</taxon>
        <taxon>Rotifera</taxon>
        <taxon>Eurotatoria</taxon>
        <taxon>Bdelloidea</taxon>
        <taxon>Philodinida</taxon>
        <taxon>Philodinidae</taxon>
        <taxon>Didymodactylos</taxon>
    </lineage>
</organism>
<feature type="compositionally biased region" description="Polar residues" evidence="6">
    <location>
        <begin position="239"/>
        <end position="281"/>
    </location>
</feature>
<keyword evidence="11" id="KW-1185">Reference proteome</keyword>
<comment type="similarity">
    <text evidence="1">Belongs to the tollip family.</text>
</comment>
<dbReference type="Gene3D" id="1.10.8.10">
    <property type="entry name" value="DNA helicase RuvA subunit, C-terminal domain"/>
    <property type="match status" value="1"/>
</dbReference>
<dbReference type="InterPro" id="IPR003892">
    <property type="entry name" value="CUE"/>
</dbReference>
<evidence type="ECO:0008006" key="12">
    <source>
        <dbReference type="Google" id="ProtNLM"/>
    </source>
</evidence>
<evidence type="ECO:0000256" key="2">
    <source>
        <dbReference type="ARBA" id="ARBA00022588"/>
    </source>
</evidence>
<dbReference type="InterPro" id="IPR000008">
    <property type="entry name" value="C2_dom"/>
</dbReference>
<dbReference type="GO" id="GO:0005737">
    <property type="term" value="C:cytoplasm"/>
    <property type="evidence" value="ECO:0007669"/>
    <property type="project" value="TreeGrafter"/>
</dbReference>
<dbReference type="SMART" id="SM00239">
    <property type="entry name" value="C2"/>
    <property type="match status" value="1"/>
</dbReference>
<sequence>MSVNIYPNFNMASAFATATNSFATTASNYANSASASTSDNNKNPKFDEYRSRVMLGELPDDFLRIQLTRPQLYYDSQADAFPQVHQAQQSLPNPNFLGHLTLTGKLIRNFGPLGLLKMDPYVRIRLGHIAHETPRAQSGGKNPQWKVSYRINLFKGMDTIYLEVFDERNFTEDEFIGECHISIPQEVFNGETKQNWYPLTGKQNQNEGDILLIMSFVPFKVGQPNLDYQMPLPAPNINNNIGTTVTSSGNEMPSNASTSLSQSPTRSTSTIPKPQQSDNIHQQQNPQRQEQHSQNYSQKDVTEVQEVFPEVARSVIEELFDINEGNRELVVDHLLQITAK</sequence>
<dbReference type="Proteomes" id="UP000663829">
    <property type="component" value="Unassembled WGS sequence"/>
</dbReference>
<dbReference type="InterPro" id="IPR035892">
    <property type="entry name" value="C2_domain_sf"/>
</dbReference>
<evidence type="ECO:0000256" key="1">
    <source>
        <dbReference type="ARBA" id="ARBA00009278"/>
    </source>
</evidence>
<evidence type="ECO:0000259" key="8">
    <source>
        <dbReference type="PROSITE" id="PS51140"/>
    </source>
</evidence>
<feature type="compositionally biased region" description="Low complexity" evidence="6">
    <location>
        <begin position="282"/>
        <end position="294"/>
    </location>
</feature>
<dbReference type="AlphaFoldDB" id="A0A813TG87"/>
<protein>
    <recommendedName>
        <fullName evidence="12">Toll-interacting protein</fullName>
    </recommendedName>
</protein>
<proteinExistence type="inferred from homology"/>
<evidence type="ECO:0000313" key="9">
    <source>
        <dbReference type="EMBL" id="CAF0808935.1"/>
    </source>
</evidence>
<keyword evidence="5" id="KW-0395">Inflammatory response</keyword>
<feature type="domain" description="C2" evidence="7">
    <location>
        <begin position="80"/>
        <end position="197"/>
    </location>
</feature>
<dbReference type="GO" id="GO:0006511">
    <property type="term" value="P:ubiquitin-dependent protein catabolic process"/>
    <property type="evidence" value="ECO:0007669"/>
    <property type="project" value="TreeGrafter"/>
</dbReference>
<feature type="region of interest" description="Disordered" evidence="6">
    <location>
        <begin position="239"/>
        <end position="301"/>
    </location>
</feature>
<dbReference type="SUPFAM" id="SSF49562">
    <property type="entry name" value="C2 domain (Calcium/lipid-binding domain, CaLB)"/>
    <property type="match status" value="1"/>
</dbReference>
<dbReference type="Pfam" id="PF00168">
    <property type="entry name" value="C2"/>
    <property type="match status" value="1"/>
</dbReference>
<reference evidence="9" key="1">
    <citation type="submission" date="2021-02" db="EMBL/GenBank/DDBJ databases">
        <authorList>
            <person name="Nowell W R."/>
        </authorList>
    </citation>
    <scope>NUCLEOTIDE SEQUENCE</scope>
</reference>
<dbReference type="SMART" id="SM00546">
    <property type="entry name" value="CUE"/>
    <property type="match status" value="1"/>
</dbReference>
<dbReference type="GO" id="GO:0006914">
    <property type="term" value="P:autophagy"/>
    <property type="evidence" value="ECO:0007669"/>
    <property type="project" value="UniProtKB-KW"/>
</dbReference>
<evidence type="ECO:0000256" key="5">
    <source>
        <dbReference type="ARBA" id="ARBA00023198"/>
    </source>
</evidence>
<dbReference type="PANTHER" id="PTHR16461">
    <property type="entry name" value="TOLL-INTERACTING PROTEIN"/>
    <property type="match status" value="1"/>
</dbReference>
<accession>A0A813TG87</accession>
<dbReference type="GO" id="GO:0031624">
    <property type="term" value="F:ubiquitin conjugating enzyme binding"/>
    <property type="evidence" value="ECO:0007669"/>
    <property type="project" value="TreeGrafter"/>
</dbReference>
<dbReference type="PROSITE" id="PS51140">
    <property type="entry name" value="CUE"/>
    <property type="match status" value="1"/>
</dbReference>
<evidence type="ECO:0000259" key="7">
    <source>
        <dbReference type="PROSITE" id="PS50004"/>
    </source>
</evidence>
<evidence type="ECO:0000313" key="11">
    <source>
        <dbReference type="Proteomes" id="UP000663829"/>
    </source>
</evidence>
<evidence type="ECO:0000256" key="6">
    <source>
        <dbReference type="SAM" id="MobiDB-lite"/>
    </source>
</evidence>
<evidence type="ECO:0000313" key="10">
    <source>
        <dbReference type="EMBL" id="CAF3594469.1"/>
    </source>
</evidence>
<dbReference type="PROSITE" id="PS50004">
    <property type="entry name" value="C2"/>
    <property type="match status" value="1"/>
</dbReference>
<evidence type="ECO:0000256" key="4">
    <source>
        <dbReference type="ARBA" id="ARBA00023006"/>
    </source>
</evidence>
<dbReference type="EMBL" id="CAJNOQ010000505">
    <property type="protein sequence ID" value="CAF0808935.1"/>
    <property type="molecule type" value="Genomic_DNA"/>
</dbReference>
<feature type="domain" description="CUE" evidence="8">
    <location>
        <begin position="296"/>
        <end position="339"/>
    </location>
</feature>
<dbReference type="OrthoDB" id="9942608at2759"/>
<dbReference type="SUPFAM" id="SSF46934">
    <property type="entry name" value="UBA-like"/>
    <property type="match status" value="1"/>
</dbReference>
<dbReference type="Gene3D" id="2.60.40.150">
    <property type="entry name" value="C2 domain"/>
    <property type="match status" value="1"/>
</dbReference>
<evidence type="ECO:0000256" key="3">
    <source>
        <dbReference type="ARBA" id="ARBA00022859"/>
    </source>
</evidence>
<dbReference type="GO" id="GO:0045087">
    <property type="term" value="P:innate immune response"/>
    <property type="evidence" value="ECO:0007669"/>
    <property type="project" value="UniProtKB-KW"/>
</dbReference>
<dbReference type="Proteomes" id="UP000681722">
    <property type="component" value="Unassembled WGS sequence"/>
</dbReference>
<keyword evidence="4" id="KW-0072">Autophagy</keyword>
<keyword evidence="2" id="KW-0399">Innate immunity</keyword>
<dbReference type="InterPro" id="IPR009060">
    <property type="entry name" value="UBA-like_sf"/>
</dbReference>